<dbReference type="EMBL" id="BMXE01000001">
    <property type="protein sequence ID" value="GHB22581.1"/>
    <property type="molecule type" value="Genomic_DNA"/>
</dbReference>
<feature type="signal peptide" evidence="1">
    <location>
        <begin position="1"/>
        <end position="25"/>
    </location>
</feature>
<gene>
    <name evidence="2" type="ORF">GCM10007094_08450</name>
</gene>
<dbReference type="PROSITE" id="PS51257">
    <property type="entry name" value="PROKAR_LIPOPROTEIN"/>
    <property type="match status" value="1"/>
</dbReference>
<feature type="chain" id="PRO_5045712423" description="Translation initiation factor 2" evidence="1">
    <location>
        <begin position="26"/>
        <end position="166"/>
    </location>
</feature>
<keyword evidence="3" id="KW-1185">Reference proteome</keyword>
<sequence>MKNFFLIASLLIAGFILSGCGSVTRGTSETVKVYASPEDAQIATNIGMSCPSSPCTLKVPRKTEFAVTVSKEGYKTEKVNVSTEVAGTGVASMAGNVLVGGIIGAGVDAYTGAMLNHNPNPVLVELKPENPENPETPVGDLSQVKQRYADLQKSHQDNVMERGGGV</sequence>
<name>A0ABQ3E1F6_9HYPH</name>
<keyword evidence="1" id="KW-0732">Signal</keyword>
<evidence type="ECO:0000313" key="3">
    <source>
        <dbReference type="Proteomes" id="UP000637980"/>
    </source>
</evidence>
<evidence type="ECO:0000256" key="1">
    <source>
        <dbReference type="SAM" id="SignalP"/>
    </source>
</evidence>
<evidence type="ECO:0000313" key="2">
    <source>
        <dbReference type="EMBL" id="GHB22581.1"/>
    </source>
</evidence>
<evidence type="ECO:0008006" key="4">
    <source>
        <dbReference type="Google" id="ProtNLM"/>
    </source>
</evidence>
<accession>A0ABQ3E1F6</accession>
<protein>
    <recommendedName>
        <fullName evidence="4">Translation initiation factor 2</fullName>
    </recommendedName>
</protein>
<dbReference type="RefSeq" id="WP_189435473.1">
    <property type="nucleotide sequence ID" value="NZ_BMXE01000001.1"/>
</dbReference>
<organism evidence="2 3">
    <name type="scientific">Pseudovibrio japonicus</name>
    <dbReference type="NCBI Taxonomy" id="366534"/>
    <lineage>
        <taxon>Bacteria</taxon>
        <taxon>Pseudomonadati</taxon>
        <taxon>Pseudomonadota</taxon>
        <taxon>Alphaproteobacteria</taxon>
        <taxon>Hyphomicrobiales</taxon>
        <taxon>Stappiaceae</taxon>
        <taxon>Pseudovibrio</taxon>
    </lineage>
</organism>
<reference evidence="3" key="1">
    <citation type="journal article" date="2019" name="Int. J. Syst. Evol. Microbiol.">
        <title>The Global Catalogue of Microorganisms (GCM) 10K type strain sequencing project: providing services to taxonomists for standard genome sequencing and annotation.</title>
        <authorList>
            <consortium name="The Broad Institute Genomics Platform"/>
            <consortium name="The Broad Institute Genome Sequencing Center for Infectious Disease"/>
            <person name="Wu L."/>
            <person name="Ma J."/>
        </authorList>
    </citation>
    <scope>NUCLEOTIDE SEQUENCE [LARGE SCALE GENOMIC DNA]</scope>
    <source>
        <strain evidence="3">KCTC 12861</strain>
    </source>
</reference>
<proteinExistence type="predicted"/>
<dbReference type="Proteomes" id="UP000637980">
    <property type="component" value="Unassembled WGS sequence"/>
</dbReference>
<comment type="caution">
    <text evidence="2">The sequence shown here is derived from an EMBL/GenBank/DDBJ whole genome shotgun (WGS) entry which is preliminary data.</text>
</comment>